<feature type="region of interest" description="Disordered" evidence="1">
    <location>
        <begin position="443"/>
        <end position="462"/>
    </location>
</feature>
<feature type="compositionally biased region" description="Low complexity" evidence="1">
    <location>
        <begin position="188"/>
        <end position="202"/>
    </location>
</feature>
<accession>A0AB34HT46</accession>
<proteinExistence type="predicted"/>
<feature type="compositionally biased region" description="Basic and acidic residues" evidence="1">
    <location>
        <begin position="313"/>
        <end position="326"/>
    </location>
</feature>
<feature type="compositionally biased region" description="Low complexity" evidence="1">
    <location>
        <begin position="169"/>
        <end position="181"/>
    </location>
</feature>
<dbReference type="AlphaFoldDB" id="A0AB34HT46"/>
<feature type="region of interest" description="Disordered" evidence="1">
    <location>
        <begin position="278"/>
        <end position="395"/>
    </location>
</feature>
<dbReference type="Proteomes" id="UP001159641">
    <property type="component" value="Unassembled WGS sequence"/>
</dbReference>
<feature type="region of interest" description="Disordered" evidence="1">
    <location>
        <begin position="407"/>
        <end position="437"/>
    </location>
</feature>
<gene>
    <name evidence="2" type="ORF">J1605_019272</name>
</gene>
<comment type="caution">
    <text evidence="2">The sequence shown here is derived from an EMBL/GenBank/DDBJ whole genome shotgun (WGS) entry which is preliminary data.</text>
</comment>
<feature type="compositionally biased region" description="Pro residues" evidence="1">
    <location>
        <begin position="412"/>
        <end position="424"/>
    </location>
</feature>
<evidence type="ECO:0000256" key="1">
    <source>
        <dbReference type="SAM" id="MobiDB-lite"/>
    </source>
</evidence>
<organism evidence="2 3">
    <name type="scientific">Eschrichtius robustus</name>
    <name type="common">California gray whale</name>
    <name type="synonym">Eschrichtius gibbosus</name>
    <dbReference type="NCBI Taxonomy" id="9764"/>
    <lineage>
        <taxon>Eukaryota</taxon>
        <taxon>Metazoa</taxon>
        <taxon>Chordata</taxon>
        <taxon>Craniata</taxon>
        <taxon>Vertebrata</taxon>
        <taxon>Euteleostomi</taxon>
        <taxon>Mammalia</taxon>
        <taxon>Eutheria</taxon>
        <taxon>Laurasiatheria</taxon>
        <taxon>Artiodactyla</taxon>
        <taxon>Whippomorpha</taxon>
        <taxon>Cetacea</taxon>
        <taxon>Mysticeti</taxon>
        <taxon>Eschrichtiidae</taxon>
        <taxon>Eschrichtius</taxon>
    </lineage>
</organism>
<name>A0AB34HT46_ESCRO</name>
<protein>
    <submittedName>
        <fullName evidence="2">Uncharacterized protein</fullName>
    </submittedName>
</protein>
<feature type="compositionally biased region" description="Basic residues" evidence="1">
    <location>
        <begin position="327"/>
        <end position="336"/>
    </location>
</feature>
<feature type="compositionally biased region" description="Low complexity" evidence="1">
    <location>
        <begin position="351"/>
        <end position="372"/>
    </location>
</feature>
<feature type="compositionally biased region" description="Pro residues" evidence="1">
    <location>
        <begin position="35"/>
        <end position="47"/>
    </location>
</feature>
<evidence type="ECO:0000313" key="3">
    <source>
        <dbReference type="Proteomes" id="UP001159641"/>
    </source>
</evidence>
<dbReference type="EMBL" id="JAIQCJ010000957">
    <property type="protein sequence ID" value="KAJ8793669.1"/>
    <property type="molecule type" value="Genomic_DNA"/>
</dbReference>
<evidence type="ECO:0000313" key="2">
    <source>
        <dbReference type="EMBL" id="KAJ8793669.1"/>
    </source>
</evidence>
<keyword evidence="3" id="KW-1185">Reference proteome</keyword>
<sequence length="584" mass="62526">MCEGHPGRRPQGRAFGPGGRTFPAAPRRRRDSERLPPPARPPTPPPLQNKGYSAPGAGRLQTSPALHVPPSANLNVLPRRGTGENHYSVPGNGGEGHPRKERPAPPPGTPVRAGGQHRCRRVRPPPAPLGRRCPGCGEGGCSGHGQRQEDPGSPRQPRGKAARTLLRSPGAEPEPGAWRGAAGRGRRAPPGARSGELGQSLRRGLRQRREQHVRFELSSSGPGEYALTHGHARASRASQGRAKRPRGLRGRVLRAARLSLARRFLRYLFISSSSLLPPPARARARARPSSAPRSARPAAGAPAAARRGCARPGDARRAGREGERGRRAARGRRGARGRGGAGRTRAKAARRLPGPGRAPARPDAASAARPAAGPSPPGTLRRATAGQPGEREPALSQWWFRRCALRLRSPHGPRPGPSGEPPSTPGRRRAEPWQGTRRWLRTAGSARALGRPRHAPKPPRHELRAPMPLLLRFARRWALKRPPGAGAAVFPRTVCLCLNSVIFGVPVDASAQIRSSSESPWMPVPEFGHPRSPRGCQCPNSVILGVPVDASARIRSPSESPWTPVPEFGHLQSPCVQKLGAHPY</sequence>
<feature type="region of interest" description="Disordered" evidence="1">
    <location>
        <begin position="1"/>
        <end position="248"/>
    </location>
</feature>
<feature type="compositionally biased region" description="Low complexity" evidence="1">
    <location>
        <begin position="287"/>
        <end position="312"/>
    </location>
</feature>
<reference evidence="2 3" key="1">
    <citation type="submission" date="2022-11" db="EMBL/GenBank/DDBJ databases">
        <title>Whole genome sequence of Eschrichtius robustus ER-17-0199.</title>
        <authorList>
            <person name="Bruniche-Olsen A."/>
            <person name="Black A.N."/>
            <person name="Fields C.J."/>
            <person name="Walden K."/>
            <person name="Dewoody J.A."/>
        </authorList>
    </citation>
    <scope>NUCLEOTIDE SEQUENCE [LARGE SCALE GENOMIC DNA]</scope>
    <source>
        <strain evidence="2">ER-17-0199</strain>
        <tissue evidence="2">Blubber</tissue>
    </source>
</reference>